<feature type="domain" description="DUF7933" evidence="8">
    <location>
        <begin position="983"/>
        <end position="1100"/>
    </location>
</feature>
<dbReference type="InterPro" id="IPR047589">
    <property type="entry name" value="DUF11_rpt"/>
</dbReference>
<dbReference type="GO" id="GO:0005576">
    <property type="term" value="C:extracellular region"/>
    <property type="evidence" value="ECO:0007669"/>
    <property type="project" value="UniProtKB-SubCell"/>
</dbReference>
<dbReference type="InterPro" id="IPR057693">
    <property type="entry name" value="DUF7933"/>
</dbReference>
<protein>
    <recommendedName>
        <fullName evidence="11">DUF11 domain-containing protein</fullName>
    </recommendedName>
</protein>
<evidence type="ECO:0000259" key="5">
    <source>
        <dbReference type="Pfam" id="PF01345"/>
    </source>
</evidence>
<evidence type="ECO:0000259" key="6">
    <source>
        <dbReference type="Pfam" id="PF17210"/>
    </source>
</evidence>
<comment type="subcellular location">
    <subcellularLocation>
        <location evidence="1">Secreted</location>
    </subcellularLocation>
</comment>
<dbReference type="STRING" id="229920.ADM99_15040"/>
<evidence type="ECO:0000256" key="3">
    <source>
        <dbReference type="ARBA" id="ARBA00022729"/>
    </source>
</evidence>
<dbReference type="InterPro" id="IPR051172">
    <property type="entry name" value="Chlamydia_OmcB"/>
</dbReference>
<dbReference type="Pfam" id="PF04203">
    <property type="entry name" value="Sortase"/>
    <property type="match status" value="1"/>
</dbReference>
<evidence type="ECO:0000313" key="10">
    <source>
        <dbReference type="Proteomes" id="UP000050430"/>
    </source>
</evidence>
<feature type="domain" description="DUF7933" evidence="8">
    <location>
        <begin position="42"/>
        <end position="174"/>
    </location>
</feature>
<dbReference type="Pfam" id="PF17210">
    <property type="entry name" value="SdrD_B"/>
    <property type="match status" value="2"/>
</dbReference>
<dbReference type="InterPro" id="IPR055354">
    <property type="entry name" value="DUF7507"/>
</dbReference>
<dbReference type="InterPro" id="IPR005754">
    <property type="entry name" value="Sortase"/>
</dbReference>
<dbReference type="InterPro" id="IPR013783">
    <property type="entry name" value="Ig-like_fold"/>
</dbReference>
<name>A0A0P6X676_9CHLR</name>
<feature type="domain" description="DUF7507" evidence="7">
    <location>
        <begin position="1951"/>
        <end position="2047"/>
    </location>
</feature>
<dbReference type="InterPro" id="IPR023365">
    <property type="entry name" value="Sortase_dom-sf"/>
</dbReference>
<dbReference type="Pfam" id="PF24346">
    <property type="entry name" value="DUF7507"/>
    <property type="match status" value="4"/>
</dbReference>
<dbReference type="OrthoDB" id="134442at2"/>
<dbReference type="PANTHER" id="PTHR34819">
    <property type="entry name" value="LARGE CYSTEINE-RICH PERIPLASMIC PROTEIN OMCB"/>
    <property type="match status" value="1"/>
</dbReference>
<gene>
    <name evidence="9" type="ORF">ADM99_15040</name>
</gene>
<dbReference type="InterPro" id="IPR033764">
    <property type="entry name" value="Sdr_B"/>
</dbReference>
<organism evidence="9 10">
    <name type="scientific">Leptolinea tardivitalis</name>
    <dbReference type="NCBI Taxonomy" id="229920"/>
    <lineage>
        <taxon>Bacteria</taxon>
        <taxon>Bacillati</taxon>
        <taxon>Chloroflexota</taxon>
        <taxon>Anaerolineae</taxon>
        <taxon>Anaerolineales</taxon>
        <taxon>Anaerolineaceae</taxon>
        <taxon>Leptolinea</taxon>
    </lineage>
</organism>
<feature type="domain" description="DUF7933" evidence="8">
    <location>
        <begin position="1461"/>
        <end position="1581"/>
    </location>
</feature>
<keyword evidence="3" id="KW-0732">Signal</keyword>
<dbReference type="RefSeq" id="WP_062422341.1">
    <property type="nucleotide sequence ID" value="NZ_BBYA01000010.1"/>
</dbReference>
<evidence type="ECO:0008006" key="11">
    <source>
        <dbReference type="Google" id="ProtNLM"/>
    </source>
</evidence>
<dbReference type="PATRIC" id="fig|229920.5.peg.372"/>
<evidence type="ECO:0000256" key="2">
    <source>
        <dbReference type="ARBA" id="ARBA00022525"/>
    </source>
</evidence>
<evidence type="ECO:0000256" key="4">
    <source>
        <dbReference type="ARBA" id="ARBA00022801"/>
    </source>
</evidence>
<dbReference type="EMBL" id="LGCK01000014">
    <property type="protein sequence ID" value="KPL70452.1"/>
    <property type="molecule type" value="Genomic_DNA"/>
</dbReference>
<dbReference type="InterPro" id="IPR001434">
    <property type="entry name" value="OmcB-like_DUF11"/>
</dbReference>
<reference evidence="9 10" key="1">
    <citation type="submission" date="2015-07" db="EMBL/GenBank/DDBJ databases">
        <title>Genome sequence of Leptolinea tardivitalis DSM 16556.</title>
        <authorList>
            <person name="Hemp J."/>
            <person name="Ward L.M."/>
            <person name="Pace L.A."/>
            <person name="Fischer W.W."/>
        </authorList>
    </citation>
    <scope>NUCLEOTIDE SEQUENCE [LARGE SCALE GENOMIC DNA]</scope>
    <source>
        <strain evidence="9 10">YMTK-2</strain>
    </source>
</reference>
<dbReference type="SUPFAM" id="SSF63817">
    <property type="entry name" value="Sortase"/>
    <property type="match status" value="1"/>
</dbReference>
<dbReference type="SUPFAM" id="SSF117074">
    <property type="entry name" value="Hypothetical protein PA1324"/>
    <property type="match status" value="2"/>
</dbReference>
<feature type="domain" description="SD-repeat containing protein B" evidence="6">
    <location>
        <begin position="2067"/>
        <end position="2142"/>
    </location>
</feature>
<dbReference type="Gene3D" id="2.40.260.10">
    <property type="entry name" value="Sortase"/>
    <property type="match status" value="1"/>
</dbReference>
<feature type="domain" description="DUF11" evidence="5">
    <location>
        <begin position="2273"/>
        <end position="2388"/>
    </location>
</feature>
<keyword evidence="4" id="KW-0378">Hydrolase</keyword>
<feature type="domain" description="SD-repeat containing protein B" evidence="6">
    <location>
        <begin position="2173"/>
        <end position="2243"/>
    </location>
</feature>
<dbReference type="Pfam" id="PF01345">
    <property type="entry name" value="DUF11"/>
    <property type="match status" value="2"/>
</dbReference>
<evidence type="ECO:0000256" key="1">
    <source>
        <dbReference type="ARBA" id="ARBA00004613"/>
    </source>
</evidence>
<evidence type="ECO:0000259" key="7">
    <source>
        <dbReference type="Pfam" id="PF24346"/>
    </source>
</evidence>
<evidence type="ECO:0000313" key="9">
    <source>
        <dbReference type="EMBL" id="KPL70452.1"/>
    </source>
</evidence>
<feature type="domain" description="DUF7933" evidence="8">
    <location>
        <begin position="1585"/>
        <end position="1709"/>
    </location>
</feature>
<feature type="domain" description="DUF7933" evidence="8">
    <location>
        <begin position="853"/>
        <end position="976"/>
    </location>
</feature>
<feature type="domain" description="DUF7933" evidence="8">
    <location>
        <begin position="451"/>
        <end position="573"/>
    </location>
</feature>
<feature type="domain" description="DUF7507" evidence="7">
    <location>
        <begin position="1346"/>
        <end position="1445"/>
    </location>
</feature>
<dbReference type="PANTHER" id="PTHR34819:SF3">
    <property type="entry name" value="CELL SURFACE PROTEIN"/>
    <property type="match status" value="1"/>
</dbReference>
<feature type="domain" description="DUF7507" evidence="7">
    <location>
        <begin position="1236"/>
        <end position="1334"/>
    </location>
</feature>
<dbReference type="CDD" id="cd05829">
    <property type="entry name" value="Sortase_F"/>
    <property type="match status" value="1"/>
</dbReference>
<dbReference type="NCBIfam" id="TIGR01076">
    <property type="entry name" value="sortase_fam"/>
    <property type="match status" value="1"/>
</dbReference>
<feature type="domain" description="DUF7933" evidence="8">
    <location>
        <begin position="181"/>
        <end position="308"/>
    </location>
</feature>
<keyword evidence="2" id="KW-0964">Secreted</keyword>
<feature type="domain" description="DUF7933" evidence="8">
    <location>
        <begin position="318"/>
        <end position="420"/>
    </location>
</feature>
<feature type="domain" description="DUF7933" evidence="8">
    <location>
        <begin position="1104"/>
        <end position="1231"/>
    </location>
</feature>
<dbReference type="Pfam" id="PF25564">
    <property type="entry name" value="DUF7933"/>
    <property type="match status" value="11"/>
</dbReference>
<dbReference type="InterPro" id="IPR042001">
    <property type="entry name" value="Sortase_F"/>
</dbReference>
<feature type="domain" description="DUF7933" evidence="8">
    <location>
        <begin position="578"/>
        <end position="691"/>
    </location>
</feature>
<feature type="domain" description="DUF11" evidence="5">
    <location>
        <begin position="1714"/>
        <end position="1833"/>
    </location>
</feature>
<dbReference type="NCBIfam" id="TIGR01451">
    <property type="entry name" value="B_ant_repeat"/>
    <property type="match status" value="5"/>
</dbReference>
<dbReference type="GO" id="GO:0016787">
    <property type="term" value="F:hydrolase activity"/>
    <property type="evidence" value="ECO:0007669"/>
    <property type="project" value="UniProtKB-KW"/>
</dbReference>
<feature type="domain" description="DUF7933" evidence="8">
    <location>
        <begin position="718"/>
        <end position="847"/>
    </location>
</feature>
<sequence length="2570" mass="263754">MVKIVPRLFIGIVFFSLIIGFFLADSFHIVQADGDTSLPAQMNKEFIPNRISVGGTSTLNIIVFNPNTFPLTLSTSPASLSDTLPSGMTFADPVNATTTCGGTVSITGTTVSLIGGTVPAKSGLVFGTCTVSVNVTSLTPTTYINTIPANNLKATDPTGTITVTNTTPASNNLLVDPVQPPSLNKTIADATRYVGQTTTLTINIKNNDTNYSLTQVSLTDTLPTNLVIASATVTKTNCGTPSITGPSGNPLAVNDTAVTMTGATIAPNTTCSVRVTIVSSVAAAYLNTIPARAIQSQQNVTNTSAATAPVNYQSLGATKTFSPSMFQAGGYSDFTITLNNPSSTAYTGITFTDTLPTGLSFYGAPLSPQCNGTVTYDATHLYLVGGSIPAGTPTSPQSCTIKARVTSTYAGKFTNSIPPYGIVTDQKVTNLTAISGNVTVYTAGNGITEASKSFSPSTIGISGESTLTISFRAPADTDLTNFSLLDVFPEGIQVSSLHLSPISGCQGGVFSPAVGDTRVLYSGGIVLKGTVCTLKVNVTSTKEGVFQNIISPVNISNAEGRNVSSSFSATLTVTGIGVKKSFTPPTVNSGGISTMMIQLTNTNTVPLENVKFTDTLPSGIKFASTPNLVNSCGSTSVTLDSGSPNKLIMNGGIVPAQVGSVAGICTVYVDVVGSSTGTNTLAASSVTGDVTVGGATSTISNISPESATLTVSPLSINVVKAFSPVNVTGGSSSKLTVTLSNPTTALLTGITFTDHLPYDDSDPDKRGIKVAFPPHASVGTCGGTITANSGDTSFTFSGGSLAAKSSCDVSIDVTMNKADNLTNVIHSHDVTTTNGATNENEASATLTNLAGASVTKAFVNSTITSGVGNHSDLVITINNTSNFPLTGLGLVDVLPSGMDPDGGITTPQCGGGTVAYDSSTRKLTLTDGSLSDGGSCTITVGVTAPTAGTYENCIEAGVLQNDHSASNERTCETLTVMQGLILPSITKTFSPNPVAVNATSGLTFTITNPNATALTGVQFTDTFPSTLVVASTPNSSQCNGTVTTTANSITLTGGTIPASKSCTVTVGTKSADAGEYHNESGEVSSTNGGIGNKAASTLTVAAPPSITKSFTDSTITRGYTSRLQFIITNPAENTIPLTGVNFTDELPSGLLVASSPNATMSGCGSASFSPTGGSTSLSFSGGTIQVSPGNVCTVGVDIYAPNGGVYTNTSSKVSSLEAGTSKDPAIAVLTVNGVGLSLQKSTSTNNFKMAGDSITYDYKLTNTGTAELYGPFMISDNKIGAAFECVGTSPLAPSGEITCSHAYTVTAGDISAKSVTNTATATALDGPVGGATVTSNTSSVTVPLARLTIDKTTSSTGYTSAGATLNYSYTLTNTGKVNLYPPIQVSDDHINGGTAFNCGSQTVIPPDGVTTCSKSYTVLTADVTAGFVTNTAYATALDASSGGAVVTSNNDSVTLYRIVAPVISKSFSPNPIAVGSTSQLTFTITNPNTAVSLTGLAFSDTYPSGMTTVTDATSSQCGGTATSLSGATSFSFTDGSLIPGGSCTITVQVTASQPKNYVNTSGSVSSTNGGTGNKAADTLTVLDAPVITKSFSPTTILENGTSTLQLNISNPAANTAALTNVAFTDNFPAGLKVQNPPNITITNCGTPVFSPIAGDTSLNFSGGSIAVGGTCTLTVDVTAPYGIYNNFTSPVSTSNGGTGVKSNTATLTVNQAVDLSITKTDNRLAVNRGEDISYAIEVDNAGPSTAVNAHVYDIFPSSLTGISWTCAADPGAACTASGTGNISDAVTIPVGGKLVYTVTAKVGSSVTTSVANTAAVVAPAGVVDLDDTNNSSTDSDGLNQLIMDKTSPQSTYKTLGESISYNYKLTNSGTSTLYGPFSVADDKTTVTCPPTPVSLAPVDTITCTATYTITQDDLDNGSLTNNAYATGSDPDGDVVTSATDTLTIPSSQDQKITLVKSVVSGDPYIHVGDSTKYSYVLSNTGNVTLTGGGPSGEFTVTDDKATVTCPLTITKLAPTETVTCSATYTITSGDITAQSVTNTAQGHGKFGTSTINSNKDTATIHIKRGQITGVVYLDQNVNQTHESTETPISGVTIDIYDATGTTLLTTLTSNASGSFSYTNLLPGTFVVVEHDPLGYISTTPNSLTVVVAPDGTAEADFGEYRATSSANNLIRGKVYFDANKNGKMEKTESILSGVTIELYDASNALVASTVTTTTGTFEFQKQPAGVFTVVETNPTGYASSTLDHVGVTLTSGSVGYAEFGDFLGAADPVDPAVQIVGSPTNARVNDTVLFSVTVGNNGLTDASDVVIKDTLPDFLDLVQVMVYPDNKHPVHISGQTFTVDIGTVTPTDVFTITEVTKVNSLGVPPGGLNTVSLTTTSMPEPAFNDTDDARVSIYYLDSADMPETGFAPDRLTLLPEMPEGLYHALTDMTLEIPTIHMKSEIVGLAMQDNRWDVSWLGDRVAYLEETAFPTWNGNSLITGHVYKSDGTPGPFSQLNQLRYGDVVNIHVAGLIYHFEVRNVDTIKPDDLAAAMKHEDKPWLTLMTCQGYDAASGEYRSRLLVRAVLMSLDKK</sequence>
<dbReference type="Proteomes" id="UP000050430">
    <property type="component" value="Unassembled WGS sequence"/>
</dbReference>
<accession>A0A0P6X676</accession>
<feature type="domain" description="DUF7507" evidence="7">
    <location>
        <begin position="1842"/>
        <end position="1937"/>
    </location>
</feature>
<comment type="caution">
    <text evidence="9">The sequence shown here is derived from an EMBL/GenBank/DDBJ whole genome shotgun (WGS) entry which is preliminary data.</text>
</comment>
<proteinExistence type="predicted"/>
<dbReference type="Gene3D" id="2.60.40.10">
    <property type="entry name" value="Immunoglobulins"/>
    <property type="match status" value="2"/>
</dbReference>
<evidence type="ECO:0000259" key="8">
    <source>
        <dbReference type="Pfam" id="PF25564"/>
    </source>
</evidence>
<keyword evidence="10" id="KW-1185">Reference proteome</keyword>